<dbReference type="PANTHER" id="PTHR11777">
    <property type="entry name" value="ALANYL-TRNA SYNTHETASE"/>
    <property type="match status" value="1"/>
</dbReference>
<dbReference type="InterPro" id="IPR050058">
    <property type="entry name" value="Ala-tRNA_ligase"/>
</dbReference>
<evidence type="ECO:0000313" key="2">
    <source>
        <dbReference type="EMBL" id="PIO15968.1"/>
    </source>
</evidence>
<dbReference type="GO" id="GO:0005739">
    <property type="term" value="C:mitochondrion"/>
    <property type="evidence" value="ECO:0007669"/>
    <property type="project" value="TreeGrafter"/>
</dbReference>
<dbReference type="PANTHER" id="PTHR11777:SF8">
    <property type="entry name" value="ALANINE--TRNA LIGASE, MITOCHONDRIAL"/>
    <property type="match status" value="1"/>
</dbReference>
<dbReference type="EMBL" id="KV966774">
    <property type="protein sequence ID" value="PIO15968.1"/>
    <property type="molecule type" value="Genomic_DNA"/>
</dbReference>
<dbReference type="AlphaFoldDB" id="A0A2G9QK17"/>
<dbReference type="GO" id="GO:0004813">
    <property type="term" value="F:alanine-tRNA ligase activity"/>
    <property type="evidence" value="ECO:0007669"/>
    <property type="project" value="InterPro"/>
</dbReference>
<name>A0A2G9QK17_AQUCT</name>
<gene>
    <name evidence="2" type="ORF">AB205_0068530</name>
</gene>
<protein>
    <recommendedName>
        <fullName evidence="1">Alanyl-tRNA synthetase class IIc N-terminal domain-containing protein</fullName>
    </recommendedName>
</protein>
<sequence>RAWWDQEVLAMVYQDVLGMFYQDVLGVTRRTTAQGVLATDDFPKYGYTLRDDGKYVFSPCPATILMLYRDQSLHSAVSRGQRCGVILDRTCYYAEQGGQSSDLGYFVHEGEKERDSLQQDILFPVEYLHQAGGYVLDEAQHTVCMEKHTVTHLLNFALRQVLGESTAQHWSHVTAERLRFDVSVTVYPDPVHVVSVGVPIQKMLSPASRAPQQILGELCCGTSFYDSPGILNFTAMLSNSY</sequence>
<dbReference type="GO" id="GO:0002161">
    <property type="term" value="F:aminoacyl-tRNA deacylase activity"/>
    <property type="evidence" value="ECO:0007669"/>
    <property type="project" value="TreeGrafter"/>
</dbReference>
<dbReference type="InterPro" id="IPR018163">
    <property type="entry name" value="Thr/Ala-tRNA-synth_IIc_edit"/>
</dbReference>
<dbReference type="InterPro" id="IPR009000">
    <property type="entry name" value="Transl_B-barrel_sf"/>
</dbReference>
<dbReference type="Pfam" id="PF01411">
    <property type="entry name" value="tRNA-synt_2c"/>
    <property type="match status" value="1"/>
</dbReference>
<reference evidence="2" key="1">
    <citation type="submission" date="2017-08" db="EMBL/GenBank/DDBJ databases">
        <title>Assembly of the North American Bullfrog Genome.</title>
        <authorList>
            <person name="Warren R.L."/>
            <person name="Vandervalk B.P."/>
            <person name="Kucuk E."/>
            <person name="Birol I."/>
            <person name="Helbing C."/>
            <person name="Pandoh P."/>
            <person name="Behsaz B."/>
            <person name="Mohamadi H."/>
            <person name="Chu J."/>
            <person name="Jackman S."/>
            <person name="Hammond S.A."/>
            <person name="Veldhoen N."/>
            <person name="Kirk H."/>
            <person name="Zhao Y."/>
            <person name="Coope R."/>
            <person name="Pleasance S."/>
            <person name="Moore R."/>
            <person name="Holt R."/>
        </authorList>
    </citation>
    <scope>NUCLEOTIDE SEQUENCE</scope>
    <source>
        <strain evidence="2">Bruno</strain>
        <tissue evidence="2">Liver</tissue>
    </source>
</reference>
<dbReference type="SUPFAM" id="SSF55186">
    <property type="entry name" value="ThrRS/AlaRS common domain"/>
    <property type="match status" value="1"/>
</dbReference>
<dbReference type="InterPro" id="IPR018164">
    <property type="entry name" value="Ala-tRNA-synth_IIc_N"/>
</dbReference>
<proteinExistence type="predicted"/>
<feature type="domain" description="Alanyl-tRNA synthetase class IIc N-terminal" evidence="1">
    <location>
        <begin position="36"/>
        <end position="112"/>
    </location>
</feature>
<dbReference type="Gene3D" id="2.40.30.130">
    <property type="match status" value="1"/>
</dbReference>
<dbReference type="GO" id="GO:0005524">
    <property type="term" value="F:ATP binding"/>
    <property type="evidence" value="ECO:0007669"/>
    <property type="project" value="InterPro"/>
</dbReference>
<dbReference type="Gene3D" id="3.30.980.10">
    <property type="entry name" value="Threonyl-trna Synthetase, Chain A, domain 2"/>
    <property type="match status" value="1"/>
</dbReference>
<dbReference type="OrthoDB" id="2423964at2759"/>
<dbReference type="SUPFAM" id="SSF50447">
    <property type="entry name" value="Translation proteins"/>
    <property type="match status" value="1"/>
</dbReference>
<evidence type="ECO:0000259" key="1">
    <source>
        <dbReference type="Pfam" id="PF01411"/>
    </source>
</evidence>
<organism evidence="2">
    <name type="scientific">Aquarana catesbeiana</name>
    <name type="common">American bullfrog</name>
    <name type="synonym">Rana catesbeiana</name>
    <dbReference type="NCBI Taxonomy" id="8400"/>
    <lineage>
        <taxon>Eukaryota</taxon>
        <taxon>Metazoa</taxon>
        <taxon>Chordata</taxon>
        <taxon>Craniata</taxon>
        <taxon>Vertebrata</taxon>
        <taxon>Euteleostomi</taxon>
        <taxon>Amphibia</taxon>
        <taxon>Batrachia</taxon>
        <taxon>Anura</taxon>
        <taxon>Neobatrachia</taxon>
        <taxon>Ranoidea</taxon>
        <taxon>Ranidae</taxon>
        <taxon>Aquarana</taxon>
    </lineage>
</organism>
<dbReference type="GO" id="GO:0006419">
    <property type="term" value="P:alanyl-tRNA aminoacylation"/>
    <property type="evidence" value="ECO:0007669"/>
    <property type="project" value="InterPro"/>
</dbReference>
<accession>A0A2G9QK17</accession>
<feature type="non-terminal residue" evidence="2">
    <location>
        <position position="1"/>
    </location>
</feature>